<gene>
    <name evidence="1" type="ORF">DSCW_54300</name>
</gene>
<protein>
    <recommendedName>
        <fullName evidence="3">Antirestriction protein</fullName>
    </recommendedName>
</protein>
<reference evidence="1 2" key="1">
    <citation type="submission" date="2019-11" db="EMBL/GenBank/DDBJ databases">
        <title>Comparative genomics of hydrocarbon-degrading Desulfosarcina strains.</title>
        <authorList>
            <person name="Watanabe M."/>
            <person name="Kojima H."/>
            <person name="Fukui M."/>
        </authorList>
    </citation>
    <scope>NUCLEOTIDE SEQUENCE [LARGE SCALE GENOMIC DNA]</scope>
    <source>
        <strain evidence="1 2">PP31</strain>
    </source>
</reference>
<dbReference type="RefSeq" id="WP_155306689.1">
    <property type="nucleotide sequence ID" value="NZ_AP021875.1"/>
</dbReference>
<dbReference type="Proteomes" id="UP000427769">
    <property type="component" value="Chromosome"/>
</dbReference>
<sequence>MKPKVRETLNKIIERFESGDIPEAVAYSMFPIPDLPCSGWSLLNRTLVFLSGSMDARGIRQWNSVNRYVKKGTKALYILVPYFKHVEDDLGENQSKLLGFGVSPVFRVEDTDGEPLEYENLEVPDLPLLDRARDWGISVKAIPGNYRYYGLYSSGRREISLATNHECVFFHELAHAGHHIVKGNLRPGQDPLQEIVAELSASALAMIVGKSIEDTTGNNFRYIERYATQLGMSVHTACLKVLADTEKVLNLILYNNLEELVLPDRMVA</sequence>
<accession>A0A5K7ZE73</accession>
<keyword evidence="2" id="KW-1185">Reference proteome</keyword>
<organism evidence="1 2">
    <name type="scientific">Desulfosarcina widdelii</name>
    <dbReference type="NCBI Taxonomy" id="947919"/>
    <lineage>
        <taxon>Bacteria</taxon>
        <taxon>Pseudomonadati</taxon>
        <taxon>Thermodesulfobacteriota</taxon>
        <taxon>Desulfobacteria</taxon>
        <taxon>Desulfobacterales</taxon>
        <taxon>Desulfosarcinaceae</taxon>
        <taxon>Desulfosarcina</taxon>
    </lineage>
</organism>
<evidence type="ECO:0000313" key="2">
    <source>
        <dbReference type="Proteomes" id="UP000427769"/>
    </source>
</evidence>
<evidence type="ECO:0000313" key="1">
    <source>
        <dbReference type="EMBL" id="BBO78013.1"/>
    </source>
</evidence>
<evidence type="ECO:0008006" key="3">
    <source>
        <dbReference type="Google" id="ProtNLM"/>
    </source>
</evidence>
<dbReference type="EMBL" id="AP021875">
    <property type="protein sequence ID" value="BBO78013.1"/>
    <property type="molecule type" value="Genomic_DNA"/>
</dbReference>
<proteinExistence type="predicted"/>
<dbReference type="KEGG" id="dwd:DSCW_54300"/>
<name>A0A5K7ZE73_9BACT</name>
<dbReference type="OrthoDB" id="9803716at2"/>
<dbReference type="AlphaFoldDB" id="A0A5K7ZE73"/>